<dbReference type="GO" id="GO:0016887">
    <property type="term" value="F:ATP hydrolysis activity"/>
    <property type="evidence" value="ECO:0007669"/>
    <property type="project" value="InterPro"/>
</dbReference>
<accession>A0AAW2ZPM3</accession>
<gene>
    <name evidence="14" type="ORF">AKO1_003403</name>
</gene>
<dbReference type="InterPro" id="IPR036277">
    <property type="entry name" value="SMC_hinge_sf"/>
</dbReference>
<evidence type="ECO:0000256" key="10">
    <source>
        <dbReference type="PIRNR" id="PIRNR005719"/>
    </source>
</evidence>
<keyword evidence="9" id="KW-0131">Cell cycle</keyword>
<dbReference type="Proteomes" id="UP001431209">
    <property type="component" value="Unassembled WGS sequence"/>
</dbReference>
<dbReference type="CDD" id="cd03275">
    <property type="entry name" value="ABC_SMC1_euk"/>
    <property type="match status" value="1"/>
</dbReference>
<keyword evidence="8 10" id="KW-0539">Nucleus</keyword>
<keyword evidence="4" id="KW-0158">Chromosome</keyword>
<dbReference type="GO" id="GO:0003677">
    <property type="term" value="F:DNA binding"/>
    <property type="evidence" value="ECO:0007669"/>
    <property type="project" value="TreeGrafter"/>
</dbReference>
<name>A0AAW2ZPM3_9EUKA</name>
<protein>
    <recommendedName>
        <fullName evidence="10">Structural maintenance of chromosomes protein</fullName>
    </recommendedName>
</protein>
<dbReference type="Gene3D" id="1.20.5.340">
    <property type="match status" value="1"/>
</dbReference>
<dbReference type="SUPFAM" id="SSF52540">
    <property type="entry name" value="P-loop containing nucleoside triphosphate hydrolases"/>
    <property type="match status" value="1"/>
</dbReference>
<dbReference type="PIRSF" id="PIRSF005719">
    <property type="entry name" value="SMC"/>
    <property type="match status" value="1"/>
</dbReference>
<feature type="domain" description="SMC hinge" evidence="13">
    <location>
        <begin position="510"/>
        <end position="626"/>
    </location>
</feature>
<dbReference type="Gene3D" id="1.20.1060.20">
    <property type="match status" value="1"/>
</dbReference>
<feature type="region of interest" description="Disordered" evidence="12">
    <location>
        <begin position="458"/>
        <end position="477"/>
    </location>
</feature>
<evidence type="ECO:0000313" key="14">
    <source>
        <dbReference type="EMBL" id="KAL0490612.1"/>
    </source>
</evidence>
<feature type="region of interest" description="Disordered" evidence="12">
    <location>
        <begin position="1215"/>
        <end position="1263"/>
    </location>
</feature>
<sequence>MSAGSILRLEVENFKSYKGKHTIGPFSDFTCVIGPNGAGKSNVMDAISFVLGLRATYLRSTNLKDLIYAGDAANKARKAHVEMFFEKEDVTYKFRRTVEESGTSKYLLDDKEIKAEEYDNELKKFGILTKARNFLVFQGDVEALANKSTLDLTKLIEQVSGSDQYKKEYDKLKEEYDRAQDAFMINIQKKKGATLEKTKLKSQSKDAKEYDELSNKLSDLQVDYLLWKMYHIEKEIEDNKSKKSKIDKEIAQVNSTADKYNKDLEKKKKEHNSLRKEHIKQSRELKNNSTQVEKAQEKLSRLTVNIKFLKQKIQQETISAQKKETLKDKHQEELNRLLQEKNKAQQDLQDFNEKQTSQGNDQLVIRDSMMDEYKRLKNDLGMRSAKEQQELDHIKSQYDIEHDSLRSSRNTLEKIDSERRSLNDAVDKLKSRIETSNTVIKNSTNQLQQLQINLANHKNQKEELERKRRESESKIESIRDQLRDAKIGKNASAKDLRFREALESMKRLFPGVKGCVRDLCTSSNNKYETAICVALGKNLNAIITENERTAIECIQYLTEQRISQSTFIPLDTIKSKKINERLRRVSNSAKLILDVINYDSSLEAAFLHVVGNTLVCDTLQEAIDLSFNKQDAIGKQRVVTLDGTIINKSGFITGGFKQVEHLKLSTFGNQQSTGKSIDPDSLKNQREAVLVELQSITRDLAQLDSMMNSVESEIGNVENRIKYTKQDVEFTNTKITSLQSEITNADSTLVTLNAQVDKHQTSTNQFQLEMNGIQSNIDRLYDQIFGDFNSRIGFDVRQFEIQNKIKQSEINQQRFELELIIDRIDNLIQVVTSRSKSSSSSSSTSMISNQELLVQADQSESTTLDLIKNLTNQSNPIRDQIKNLKQEMDDKELEIQTIKSLIRKQVDDVLREQKKSITLYENNISSLRTKRIDLYKKCQMEEIELPTVDDDDESPKKRSDSNYLIRSESFQGIMIDFSNLDRNLLNLTGRDYQESNKQFQIQIDQLSQDLDRLAPSLKVTNRQGIVNERFDESKKLYDQARLLLTQVTDKLDAIKKKRFDTFMKAFDSIQNAIDGIYKDLTRSKTFKMGGTAHISLDDPDEPYLQGIKYNAMPPTKRYRALVQLSGGEKTIAALALLFAIHQFRPSPFFILDEVDAALDAANVNKIGNYVKNKAGKDAQFLVISLKENFFGRADSLVGVYRDHDTKSSGVLTFDLKDHEYDGPQTPRGGGGVPVTPSTAGSRTGGELLTPGGDDGGDEDVEQE</sequence>
<dbReference type="InterPro" id="IPR027417">
    <property type="entry name" value="P-loop_NTPase"/>
</dbReference>
<dbReference type="PANTHER" id="PTHR18937">
    <property type="entry name" value="STRUCTURAL MAINTENANCE OF CHROMOSOMES SMC FAMILY MEMBER"/>
    <property type="match status" value="1"/>
</dbReference>
<evidence type="ECO:0000313" key="15">
    <source>
        <dbReference type="Proteomes" id="UP001431209"/>
    </source>
</evidence>
<evidence type="ECO:0000259" key="13">
    <source>
        <dbReference type="SMART" id="SM00968"/>
    </source>
</evidence>
<dbReference type="SUPFAM" id="SSF75553">
    <property type="entry name" value="Smc hinge domain"/>
    <property type="match status" value="1"/>
</dbReference>
<feature type="compositionally biased region" description="Basic and acidic residues" evidence="12">
    <location>
        <begin position="459"/>
        <end position="477"/>
    </location>
</feature>
<dbReference type="GO" id="GO:0005524">
    <property type="term" value="F:ATP binding"/>
    <property type="evidence" value="ECO:0007669"/>
    <property type="project" value="InterPro"/>
</dbReference>
<feature type="compositionally biased region" description="Acidic residues" evidence="12">
    <location>
        <begin position="1254"/>
        <end position="1263"/>
    </location>
</feature>
<evidence type="ECO:0000256" key="9">
    <source>
        <dbReference type="ARBA" id="ARBA00023306"/>
    </source>
</evidence>
<evidence type="ECO:0000256" key="11">
    <source>
        <dbReference type="SAM" id="Coils"/>
    </source>
</evidence>
<evidence type="ECO:0000256" key="5">
    <source>
        <dbReference type="ARBA" id="ARBA00022618"/>
    </source>
</evidence>
<dbReference type="GO" id="GO:0051301">
    <property type="term" value="P:cell division"/>
    <property type="evidence" value="ECO:0007669"/>
    <property type="project" value="UniProtKB-KW"/>
</dbReference>
<dbReference type="PANTHER" id="PTHR18937:SF12">
    <property type="entry name" value="STRUCTURAL MAINTENANCE OF CHROMOSOMES PROTEIN"/>
    <property type="match status" value="1"/>
</dbReference>
<dbReference type="Gene3D" id="3.40.50.300">
    <property type="entry name" value="P-loop containing nucleotide triphosphate hydrolases"/>
    <property type="match status" value="2"/>
</dbReference>
<keyword evidence="15" id="KW-1185">Reference proteome</keyword>
<dbReference type="InterPro" id="IPR010935">
    <property type="entry name" value="SMC_hinge"/>
</dbReference>
<dbReference type="AlphaFoldDB" id="A0AAW2ZPM3"/>
<evidence type="ECO:0000256" key="12">
    <source>
        <dbReference type="SAM" id="MobiDB-lite"/>
    </source>
</evidence>
<dbReference type="Gene3D" id="3.30.70.1620">
    <property type="match status" value="1"/>
</dbReference>
<keyword evidence="5" id="KW-0132">Cell division</keyword>
<evidence type="ECO:0000256" key="4">
    <source>
        <dbReference type="ARBA" id="ARBA00022454"/>
    </source>
</evidence>
<dbReference type="InterPro" id="IPR024704">
    <property type="entry name" value="SMC"/>
</dbReference>
<dbReference type="InterPro" id="IPR028468">
    <property type="entry name" value="Smc1_ABC"/>
</dbReference>
<evidence type="ECO:0000256" key="6">
    <source>
        <dbReference type="ARBA" id="ARBA00022776"/>
    </source>
</evidence>
<evidence type="ECO:0000256" key="7">
    <source>
        <dbReference type="ARBA" id="ARBA00023054"/>
    </source>
</evidence>
<dbReference type="GO" id="GO:0008278">
    <property type="term" value="C:cohesin complex"/>
    <property type="evidence" value="ECO:0007669"/>
    <property type="project" value="InterPro"/>
</dbReference>
<evidence type="ECO:0000256" key="1">
    <source>
        <dbReference type="ARBA" id="ARBA00004123"/>
    </source>
</evidence>
<organism evidence="14 15">
    <name type="scientific">Acrasis kona</name>
    <dbReference type="NCBI Taxonomy" id="1008807"/>
    <lineage>
        <taxon>Eukaryota</taxon>
        <taxon>Discoba</taxon>
        <taxon>Heterolobosea</taxon>
        <taxon>Tetramitia</taxon>
        <taxon>Eutetramitia</taxon>
        <taxon>Acrasidae</taxon>
        <taxon>Acrasis</taxon>
    </lineage>
</organism>
<dbReference type="SMART" id="SM00968">
    <property type="entry name" value="SMC_hinge"/>
    <property type="match status" value="1"/>
</dbReference>
<comment type="subcellular location">
    <subcellularLocation>
        <location evidence="2">Chromosome</location>
    </subcellularLocation>
    <subcellularLocation>
        <location evidence="1 10">Nucleus</location>
    </subcellularLocation>
</comment>
<feature type="compositionally biased region" description="Low complexity" evidence="12">
    <location>
        <begin position="1233"/>
        <end position="1251"/>
    </location>
</feature>
<dbReference type="Pfam" id="PF02463">
    <property type="entry name" value="SMC_N"/>
    <property type="match status" value="2"/>
</dbReference>
<dbReference type="EMBL" id="JAOPGA020001704">
    <property type="protein sequence ID" value="KAL0490612.1"/>
    <property type="molecule type" value="Genomic_DNA"/>
</dbReference>
<keyword evidence="7 11" id="KW-0175">Coiled coil</keyword>
<dbReference type="GO" id="GO:0007062">
    <property type="term" value="P:sister chromatid cohesion"/>
    <property type="evidence" value="ECO:0007669"/>
    <property type="project" value="InterPro"/>
</dbReference>
<comment type="caution">
    <text evidence="14">The sequence shown here is derived from an EMBL/GenBank/DDBJ whole genome shotgun (WGS) entry which is preliminary data.</text>
</comment>
<reference evidence="14 15" key="1">
    <citation type="submission" date="2024-03" db="EMBL/GenBank/DDBJ databases">
        <title>The Acrasis kona genome and developmental transcriptomes reveal deep origins of eukaryotic multicellular pathways.</title>
        <authorList>
            <person name="Sheikh S."/>
            <person name="Fu C.-J."/>
            <person name="Brown M.W."/>
            <person name="Baldauf S.L."/>
        </authorList>
    </citation>
    <scope>NUCLEOTIDE SEQUENCE [LARGE SCALE GENOMIC DNA]</scope>
    <source>
        <strain evidence="14 15">ATCC MYA-3509</strain>
    </source>
</reference>
<dbReference type="Pfam" id="PF06470">
    <property type="entry name" value="SMC_hinge"/>
    <property type="match status" value="1"/>
</dbReference>
<evidence type="ECO:0000256" key="8">
    <source>
        <dbReference type="ARBA" id="ARBA00023242"/>
    </source>
</evidence>
<evidence type="ECO:0000256" key="2">
    <source>
        <dbReference type="ARBA" id="ARBA00004286"/>
    </source>
</evidence>
<feature type="compositionally biased region" description="Basic and acidic residues" evidence="12">
    <location>
        <begin position="260"/>
        <end position="286"/>
    </location>
</feature>
<feature type="coiled-coil region" evidence="11">
    <location>
        <begin position="867"/>
        <end position="930"/>
    </location>
</feature>
<feature type="coiled-coil region" evidence="11">
    <location>
        <begin position="693"/>
        <end position="720"/>
    </location>
</feature>
<proteinExistence type="inferred from homology"/>
<feature type="region of interest" description="Disordered" evidence="12">
    <location>
        <begin position="260"/>
        <end position="292"/>
    </location>
</feature>
<dbReference type="InterPro" id="IPR003395">
    <property type="entry name" value="RecF/RecN/SMC_N"/>
</dbReference>
<evidence type="ECO:0000256" key="3">
    <source>
        <dbReference type="ARBA" id="ARBA00005597"/>
    </source>
</evidence>
<dbReference type="GO" id="GO:0005634">
    <property type="term" value="C:nucleus"/>
    <property type="evidence" value="ECO:0007669"/>
    <property type="project" value="UniProtKB-SubCell"/>
</dbReference>
<comment type="similarity">
    <text evidence="3">Belongs to the SMC family. SMC1 subfamily.</text>
</comment>
<dbReference type="SUPFAM" id="SSF57997">
    <property type="entry name" value="Tropomyosin"/>
    <property type="match status" value="1"/>
</dbReference>
<keyword evidence="6" id="KW-0498">Mitosis</keyword>